<keyword evidence="4" id="KW-0970">Cilium biogenesis/degradation</keyword>
<comment type="subcellular location">
    <subcellularLocation>
        <location evidence="1">Cytoplasm</location>
    </subcellularLocation>
</comment>
<dbReference type="GO" id="GO:0005737">
    <property type="term" value="C:cytoplasm"/>
    <property type="evidence" value="ECO:0007669"/>
    <property type="project" value="UniProtKB-SubCell"/>
</dbReference>
<evidence type="ECO:0000259" key="5">
    <source>
        <dbReference type="Pfam" id="PF14737"/>
    </source>
</evidence>
<keyword evidence="3" id="KW-0963">Cytoplasm</keyword>
<evidence type="ECO:0000256" key="4">
    <source>
        <dbReference type="ARBA" id="ARBA00022794"/>
    </source>
</evidence>
<dbReference type="InterPro" id="IPR027974">
    <property type="entry name" value="DUF4470"/>
</dbReference>
<evidence type="ECO:0000256" key="1">
    <source>
        <dbReference type="ARBA" id="ARBA00004496"/>
    </source>
</evidence>
<feature type="domain" description="Dynein assembly factor 3 C-terminal" evidence="6">
    <location>
        <begin position="161"/>
        <end position="274"/>
    </location>
</feature>
<dbReference type="InterPro" id="IPR028235">
    <property type="entry name" value="DNAAF3_C"/>
</dbReference>
<dbReference type="PANTHER" id="PTHR22118">
    <property type="entry name" value="DYNEIN ASSEMBLY FACTOR 3, AXONEMAL"/>
    <property type="match status" value="1"/>
</dbReference>
<name>A0A061R8M2_9CHLO</name>
<dbReference type="EMBL" id="GBEZ01018077">
    <property type="protein sequence ID" value="JAC68323.1"/>
    <property type="molecule type" value="Transcribed_RNA"/>
</dbReference>
<dbReference type="GO" id="GO:0044458">
    <property type="term" value="P:motile cilium assembly"/>
    <property type="evidence" value="ECO:0007669"/>
    <property type="project" value="TreeGrafter"/>
</dbReference>
<feature type="domain" description="DUF4470" evidence="5">
    <location>
        <begin position="10"/>
        <end position="125"/>
    </location>
</feature>
<dbReference type="AlphaFoldDB" id="A0A061R8M2"/>
<dbReference type="GO" id="GO:0070286">
    <property type="term" value="P:axonemal dynein complex assembly"/>
    <property type="evidence" value="ECO:0007669"/>
    <property type="project" value="InterPro"/>
</dbReference>
<evidence type="ECO:0000259" key="6">
    <source>
        <dbReference type="Pfam" id="PF14740"/>
    </source>
</evidence>
<evidence type="ECO:0000256" key="2">
    <source>
        <dbReference type="ARBA" id="ARBA00010449"/>
    </source>
</evidence>
<reference evidence="7" key="1">
    <citation type="submission" date="2014-05" db="EMBL/GenBank/DDBJ databases">
        <title>The transcriptome of the halophilic microalga Tetraselmis sp. GSL018 isolated from the Great Salt Lake, Utah.</title>
        <authorList>
            <person name="Jinkerson R.E."/>
            <person name="D'Adamo S."/>
            <person name="Posewitz M.C."/>
        </authorList>
    </citation>
    <scope>NUCLEOTIDE SEQUENCE</scope>
    <source>
        <strain evidence="7">GSL018</strain>
    </source>
</reference>
<evidence type="ECO:0000313" key="7">
    <source>
        <dbReference type="EMBL" id="JAC68323.1"/>
    </source>
</evidence>
<comment type="similarity">
    <text evidence="2">Belongs to the DNAAF3 family.</text>
</comment>
<dbReference type="Pfam" id="PF14740">
    <property type="entry name" value="DUF4471"/>
    <property type="match status" value="1"/>
</dbReference>
<proteinExistence type="inferred from homology"/>
<organism evidence="7">
    <name type="scientific">Tetraselmis sp. GSL018</name>
    <dbReference type="NCBI Taxonomy" id="582737"/>
    <lineage>
        <taxon>Eukaryota</taxon>
        <taxon>Viridiplantae</taxon>
        <taxon>Chlorophyta</taxon>
        <taxon>core chlorophytes</taxon>
        <taxon>Chlorodendrophyceae</taxon>
        <taxon>Chlorodendrales</taxon>
        <taxon>Chlorodendraceae</taxon>
        <taxon>Tetraselmis</taxon>
    </lineage>
</organism>
<evidence type="ECO:0000256" key="3">
    <source>
        <dbReference type="ARBA" id="ARBA00022490"/>
    </source>
</evidence>
<sequence length="310" mass="36179">MDDYHVHNFWGFTSFVDFGGLLCHLQKQDAKSKDDVSFTFSNKEDTKEVNLLQIGSCDCRHTVATMCRTTRHQAFSEKRFCFYIYEVEPEVLARHILLISVLLDKRYPVRNRVELFLEIHGNILLSEKTAKYLEMRAAEVEEVLMALNSGEVPGGALGELLDISLLKYEERDLVAAALKSCSRKTQYDMAQSWDARLRRHFGERYDFRQNLVDWDYHMQLQRDRKDATGLGRNAIIHFSHFREWRMHGIAHELRDIVYNECNRSLLSTAFGRSKEFKDKERRGPRPERLCEGLLGGHPQLPLPLLRDGVR</sequence>
<dbReference type="InterPro" id="IPR039304">
    <property type="entry name" value="DNAAF3"/>
</dbReference>
<accession>A0A061R8M2</accession>
<gene>
    <name evidence="7" type="ORF">TSPGSL018_9014</name>
</gene>
<dbReference type="Pfam" id="PF14737">
    <property type="entry name" value="DUF4470"/>
    <property type="match status" value="1"/>
</dbReference>
<dbReference type="PANTHER" id="PTHR22118:SF14">
    <property type="entry name" value="DYNEIN AXONEMAL ASSEMBLY FACTOR 3"/>
    <property type="match status" value="1"/>
</dbReference>
<protein>
    <submittedName>
        <fullName evidence="7">Dynein assembly factor axonemal-like</fullName>
    </submittedName>
</protein>